<gene>
    <name evidence="11" type="ORF">PEDI_28030</name>
</gene>
<dbReference type="RefSeq" id="WP_338237565.1">
    <property type="nucleotide sequence ID" value="NZ_BQKE01000001.1"/>
</dbReference>
<evidence type="ECO:0000256" key="7">
    <source>
        <dbReference type="ARBA" id="ARBA00023065"/>
    </source>
</evidence>
<organism evidence="11 12">
    <name type="scientific">Persicobacter diffluens</name>
    <dbReference type="NCBI Taxonomy" id="981"/>
    <lineage>
        <taxon>Bacteria</taxon>
        <taxon>Pseudomonadati</taxon>
        <taxon>Bacteroidota</taxon>
        <taxon>Cytophagia</taxon>
        <taxon>Cytophagales</taxon>
        <taxon>Persicobacteraceae</taxon>
        <taxon>Persicobacter</taxon>
    </lineage>
</organism>
<dbReference type="PANTHER" id="PTHR43298">
    <property type="entry name" value="MULTIDRUG RESISTANCE PROTEIN NORM-RELATED"/>
    <property type="match status" value="1"/>
</dbReference>
<feature type="transmembrane region" description="Helical" evidence="10">
    <location>
        <begin position="390"/>
        <end position="410"/>
    </location>
</feature>
<protein>
    <recommendedName>
        <fullName evidence="9">Multidrug-efflux transporter</fullName>
    </recommendedName>
</protein>
<dbReference type="Pfam" id="PF01554">
    <property type="entry name" value="MatE"/>
    <property type="match status" value="2"/>
</dbReference>
<keyword evidence="7" id="KW-0406">Ion transport</keyword>
<feature type="transmembrane region" description="Helical" evidence="10">
    <location>
        <begin position="416"/>
        <end position="440"/>
    </location>
</feature>
<proteinExistence type="predicted"/>
<sequence>MQPLNNNPWWGLSKESRQLILLALPIIGGNLLQMAYNLTDMLWLGRVGSDAVAAVGTAGFFLNLGAALFSIVLTGVSVKVAQFAGAGKRDIISQFITSATWFTLVLGFLYTIFLWTGRKPLIAFFDLNDPEVESMAAHYLFIIGGSVVLQFLNFLFTAIFNAHGKTAVSFRAGALGMVVNIMLDPLFIWGLNLSVEGAAFATLLARLIVFLRFLILFRQQKDIQFAKSAPDLRHLTDILKLGSPVGFQRIIFVGIQIIMAKILAEWGATAIAVQKIGLELEALSYMTMAGMSQAMTIRIGHHFGAKRISQIPNTYKQGLKIALLVGISITSLFWLFPEQMIRLFVHEPESIAMGTDYLFILGASQLFMCIEMLTMGSYNGIGKTHVPPMVSICFTGLRIPLALFMAHQLAMGAQGVWWAVSISSIAKGLLLPALFCITLYKMKKKDQLLAPLNI</sequence>
<keyword evidence="12" id="KW-1185">Reference proteome</keyword>
<dbReference type="InterPro" id="IPR048279">
    <property type="entry name" value="MdtK-like"/>
</dbReference>
<feature type="transmembrane region" description="Helical" evidence="10">
    <location>
        <begin position="95"/>
        <end position="116"/>
    </location>
</feature>
<feature type="transmembrane region" description="Helical" evidence="10">
    <location>
        <begin position="357"/>
        <end position="378"/>
    </location>
</feature>
<evidence type="ECO:0000256" key="6">
    <source>
        <dbReference type="ARBA" id="ARBA00022989"/>
    </source>
</evidence>
<dbReference type="AlphaFoldDB" id="A0AAN4W035"/>
<dbReference type="PIRSF" id="PIRSF006603">
    <property type="entry name" value="DinF"/>
    <property type="match status" value="1"/>
</dbReference>
<dbReference type="InterPro" id="IPR002528">
    <property type="entry name" value="MATE_fam"/>
</dbReference>
<dbReference type="InterPro" id="IPR050222">
    <property type="entry name" value="MATE_MdtK"/>
</dbReference>
<evidence type="ECO:0000313" key="11">
    <source>
        <dbReference type="EMBL" id="GJM62251.1"/>
    </source>
</evidence>
<feature type="transmembrane region" description="Helical" evidence="10">
    <location>
        <begin position="321"/>
        <end position="337"/>
    </location>
</feature>
<feature type="transmembrane region" description="Helical" evidence="10">
    <location>
        <begin position="136"/>
        <end position="160"/>
    </location>
</feature>
<keyword evidence="2" id="KW-0813">Transport</keyword>
<keyword evidence="6 10" id="KW-1133">Transmembrane helix</keyword>
<feature type="transmembrane region" description="Helical" evidence="10">
    <location>
        <begin position="20"/>
        <end position="39"/>
    </location>
</feature>
<evidence type="ECO:0000256" key="9">
    <source>
        <dbReference type="ARBA" id="ARBA00031636"/>
    </source>
</evidence>
<keyword evidence="3" id="KW-0050">Antiport</keyword>
<keyword evidence="4" id="KW-1003">Cell membrane</keyword>
<comment type="subcellular location">
    <subcellularLocation>
        <location evidence="1">Cell membrane</location>
        <topology evidence="1">Multi-pass membrane protein</topology>
    </subcellularLocation>
</comment>
<evidence type="ECO:0000256" key="1">
    <source>
        <dbReference type="ARBA" id="ARBA00004651"/>
    </source>
</evidence>
<dbReference type="EMBL" id="BQKE01000001">
    <property type="protein sequence ID" value="GJM62251.1"/>
    <property type="molecule type" value="Genomic_DNA"/>
</dbReference>
<dbReference type="GO" id="GO:0015297">
    <property type="term" value="F:antiporter activity"/>
    <property type="evidence" value="ECO:0007669"/>
    <property type="project" value="UniProtKB-KW"/>
</dbReference>
<evidence type="ECO:0000256" key="10">
    <source>
        <dbReference type="SAM" id="Phobius"/>
    </source>
</evidence>
<reference evidence="11 12" key="1">
    <citation type="submission" date="2021-12" db="EMBL/GenBank/DDBJ databases">
        <title>Genome sequencing of bacteria with rrn-lacking chromosome and rrn-plasmid.</title>
        <authorList>
            <person name="Anda M."/>
            <person name="Iwasaki W."/>
        </authorList>
    </citation>
    <scope>NUCLEOTIDE SEQUENCE [LARGE SCALE GENOMIC DNA]</scope>
    <source>
        <strain evidence="11 12">NBRC 15940</strain>
    </source>
</reference>
<feature type="transmembrane region" description="Helical" evidence="10">
    <location>
        <begin position="51"/>
        <end position="74"/>
    </location>
</feature>
<keyword evidence="5 10" id="KW-0812">Transmembrane</keyword>
<evidence type="ECO:0000256" key="8">
    <source>
        <dbReference type="ARBA" id="ARBA00023136"/>
    </source>
</evidence>
<evidence type="ECO:0000256" key="2">
    <source>
        <dbReference type="ARBA" id="ARBA00022448"/>
    </source>
</evidence>
<accession>A0AAN4W035</accession>
<dbReference type="GO" id="GO:0005886">
    <property type="term" value="C:plasma membrane"/>
    <property type="evidence" value="ECO:0007669"/>
    <property type="project" value="UniProtKB-SubCell"/>
</dbReference>
<evidence type="ECO:0000256" key="3">
    <source>
        <dbReference type="ARBA" id="ARBA00022449"/>
    </source>
</evidence>
<feature type="transmembrane region" description="Helical" evidence="10">
    <location>
        <begin position="197"/>
        <end position="217"/>
    </location>
</feature>
<dbReference type="CDD" id="cd13140">
    <property type="entry name" value="MATE_like_1"/>
    <property type="match status" value="1"/>
</dbReference>
<name>A0AAN4W035_9BACT</name>
<dbReference type="Proteomes" id="UP001310022">
    <property type="component" value="Unassembled WGS sequence"/>
</dbReference>
<dbReference type="GO" id="GO:0006811">
    <property type="term" value="P:monoatomic ion transport"/>
    <property type="evidence" value="ECO:0007669"/>
    <property type="project" value="UniProtKB-KW"/>
</dbReference>
<comment type="caution">
    <text evidence="11">The sequence shown here is derived from an EMBL/GenBank/DDBJ whole genome shotgun (WGS) entry which is preliminary data.</text>
</comment>
<evidence type="ECO:0000256" key="5">
    <source>
        <dbReference type="ARBA" id="ARBA00022692"/>
    </source>
</evidence>
<dbReference type="GO" id="GO:0042910">
    <property type="term" value="F:xenobiotic transmembrane transporter activity"/>
    <property type="evidence" value="ECO:0007669"/>
    <property type="project" value="InterPro"/>
</dbReference>
<evidence type="ECO:0000313" key="12">
    <source>
        <dbReference type="Proteomes" id="UP001310022"/>
    </source>
</evidence>
<evidence type="ECO:0000256" key="4">
    <source>
        <dbReference type="ARBA" id="ARBA00022475"/>
    </source>
</evidence>
<keyword evidence="8 10" id="KW-0472">Membrane</keyword>
<dbReference type="NCBIfam" id="TIGR00797">
    <property type="entry name" value="matE"/>
    <property type="match status" value="1"/>
</dbReference>
<feature type="transmembrane region" description="Helical" evidence="10">
    <location>
        <begin position="172"/>
        <end position="191"/>
    </location>
</feature>
<dbReference type="PANTHER" id="PTHR43298:SF2">
    <property type="entry name" value="FMN_FAD EXPORTER YEEO-RELATED"/>
    <property type="match status" value="1"/>
</dbReference>